<name>A0ACC4AT03_POPAL</name>
<evidence type="ECO:0000313" key="2">
    <source>
        <dbReference type="Proteomes" id="UP000309997"/>
    </source>
</evidence>
<gene>
    <name evidence="1" type="ORF">D5086_029051</name>
</gene>
<accession>A0ACC4AT03</accession>
<keyword evidence="2" id="KW-1185">Reference proteome</keyword>
<organism evidence="1 2">
    <name type="scientific">Populus alba</name>
    <name type="common">White poplar</name>
    <dbReference type="NCBI Taxonomy" id="43335"/>
    <lineage>
        <taxon>Eukaryota</taxon>
        <taxon>Viridiplantae</taxon>
        <taxon>Streptophyta</taxon>
        <taxon>Embryophyta</taxon>
        <taxon>Tracheophyta</taxon>
        <taxon>Spermatophyta</taxon>
        <taxon>Magnoliopsida</taxon>
        <taxon>eudicotyledons</taxon>
        <taxon>Gunneridae</taxon>
        <taxon>Pentapetalae</taxon>
        <taxon>rosids</taxon>
        <taxon>fabids</taxon>
        <taxon>Malpighiales</taxon>
        <taxon>Salicaceae</taxon>
        <taxon>Saliceae</taxon>
        <taxon>Populus</taxon>
    </lineage>
</organism>
<protein>
    <submittedName>
        <fullName evidence="1">Uncharacterized protein</fullName>
    </submittedName>
</protein>
<reference evidence="1 2" key="1">
    <citation type="journal article" date="2024" name="Plant Biotechnol. J.">
        <title>Genome and CRISPR/Cas9 system of a widespread forest tree (Populus alba) in the world.</title>
        <authorList>
            <person name="Liu Y.J."/>
            <person name="Jiang P.F."/>
            <person name="Han X.M."/>
            <person name="Li X.Y."/>
            <person name="Wang H.M."/>
            <person name="Wang Y.J."/>
            <person name="Wang X.X."/>
            <person name="Zeng Q.Y."/>
        </authorList>
    </citation>
    <scope>NUCLEOTIDE SEQUENCE [LARGE SCALE GENOMIC DNA]</scope>
    <source>
        <strain evidence="2">cv. PAL-ZL1</strain>
    </source>
</reference>
<dbReference type="EMBL" id="RCHU02000016">
    <property type="protein sequence ID" value="KAL3569161.1"/>
    <property type="molecule type" value="Genomic_DNA"/>
</dbReference>
<comment type="caution">
    <text evidence="1">The sequence shown here is derived from an EMBL/GenBank/DDBJ whole genome shotgun (WGS) entry which is preliminary data.</text>
</comment>
<dbReference type="Proteomes" id="UP000309997">
    <property type="component" value="Unassembled WGS sequence"/>
</dbReference>
<evidence type="ECO:0000313" key="1">
    <source>
        <dbReference type="EMBL" id="KAL3569161.1"/>
    </source>
</evidence>
<proteinExistence type="predicted"/>
<sequence>MISTSPCFQIMDLPMHCCFNDEMGLLLKGDIDSDMPPNRFIGRYSPVWVIKSATSDKCRVLTDSIRIEYVLYLPDDGLSCGLYSVSIQHSMNTIGIYIITSSRSLDAVETSQDSGY</sequence>